<evidence type="ECO:0000256" key="8">
    <source>
        <dbReference type="ARBA" id="ARBA00048679"/>
    </source>
</evidence>
<protein>
    <recommendedName>
        <fullName evidence="1">non-specific serine/threonine protein kinase</fullName>
        <ecNumber evidence="1">2.7.11.1</ecNumber>
    </recommendedName>
</protein>
<dbReference type="PROSITE" id="PS50011">
    <property type="entry name" value="PROTEIN_KINASE_DOM"/>
    <property type="match status" value="1"/>
</dbReference>
<feature type="domain" description="Protein kinase" evidence="9">
    <location>
        <begin position="1"/>
        <end position="104"/>
    </location>
</feature>
<reference evidence="10" key="1">
    <citation type="submission" date="2023-04" db="EMBL/GenBank/DDBJ databases">
        <title>Ambrosiozyma monospora NBRC 1965.</title>
        <authorList>
            <person name="Ichikawa N."/>
            <person name="Sato H."/>
            <person name="Tonouchi N."/>
        </authorList>
    </citation>
    <scope>NUCLEOTIDE SEQUENCE</scope>
    <source>
        <strain evidence="10">NBRC 1965</strain>
    </source>
</reference>
<evidence type="ECO:0000256" key="2">
    <source>
        <dbReference type="ARBA" id="ARBA00022527"/>
    </source>
</evidence>
<keyword evidence="4" id="KW-0547">Nucleotide-binding</keyword>
<evidence type="ECO:0000256" key="3">
    <source>
        <dbReference type="ARBA" id="ARBA00022679"/>
    </source>
</evidence>
<dbReference type="OrthoDB" id="539158at2759"/>
<proteinExistence type="predicted"/>
<evidence type="ECO:0000313" key="10">
    <source>
        <dbReference type="EMBL" id="GMG32688.1"/>
    </source>
</evidence>
<comment type="catalytic activity">
    <reaction evidence="8">
        <text>L-seryl-[protein] + ATP = O-phospho-L-seryl-[protein] + ADP + H(+)</text>
        <dbReference type="Rhea" id="RHEA:17989"/>
        <dbReference type="Rhea" id="RHEA-COMP:9863"/>
        <dbReference type="Rhea" id="RHEA-COMP:11604"/>
        <dbReference type="ChEBI" id="CHEBI:15378"/>
        <dbReference type="ChEBI" id="CHEBI:29999"/>
        <dbReference type="ChEBI" id="CHEBI:30616"/>
        <dbReference type="ChEBI" id="CHEBI:83421"/>
        <dbReference type="ChEBI" id="CHEBI:456216"/>
        <dbReference type="EC" id="2.7.11.1"/>
    </reaction>
</comment>
<evidence type="ECO:0000259" key="9">
    <source>
        <dbReference type="PROSITE" id="PS50011"/>
    </source>
</evidence>
<evidence type="ECO:0000256" key="1">
    <source>
        <dbReference type="ARBA" id="ARBA00012513"/>
    </source>
</evidence>
<sequence length="378" mass="42902">MCTKPCGSLPYVAPEISTQRYDPEVSDVWSCGIVLFVLLTGQIAWEMPHEQDADYHYFLNENGKLLGSPWDKLPFGALSVLRKILNPDPSTRITIPQLFKNPWVSAPNEFMDSNNKMCKDPMRLVNKIMFRLHINLSDEEYDKVNATATQQSFGRKTESQPARFLVDDTPSHVLFKENYVSVKGYAASQEVYSEHSKRRKLKMAKEIKEEDRIFTIVSEDPAAMQFTQHEEADTRQALINEKLASINKKLGSIDFSHPVVYANSLTRFFSIEEIDEILFILLESLIKLGLRGGMIAENTAAHIQSLKANNNDLITIPINGRDSSNSPVTGSVRVSKAAENSKVYKIEFVKSRGDPLAWRRIFKRVTVLSRKVVYIPRG</sequence>
<dbReference type="AlphaFoldDB" id="A0A9W6YTP9"/>
<dbReference type="InterPro" id="IPR000719">
    <property type="entry name" value="Prot_kinase_dom"/>
</dbReference>
<keyword evidence="6" id="KW-0067">ATP-binding</keyword>
<evidence type="ECO:0000256" key="7">
    <source>
        <dbReference type="ARBA" id="ARBA00047899"/>
    </source>
</evidence>
<organism evidence="10 11">
    <name type="scientific">Ambrosiozyma monospora</name>
    <name type="common">Yeast</name>
    <name type="synonym">Endomycopsis monosporus</name>
    <dbReference type="NCBI Taxonomy" id="43982"/>
    <lineage>
        <taxon>Eukaryota</taxon>
        <taxon>Fungi</taxon>
        <taxon>Dikarya</taxon>
        <taxon>Ascomycota</taxon>
        <taxon>Saccharomycotina</taxon>
        <taxon>Pichiomycetes</taxon>
        <taxon>Pichiales</taxon>
        <taxon>Pichiaceae</taxon>
        <taxon>Ambrosiozyma</taxon>
    </lineage>
</organism>
<evidence type="ECO:0000256" key="6">
    <source>
        <dbReference type="ARBA" id="ARBA00022840"/>
    </source>
</evidence>
<dbReference type="PANTHER" id="PTHR43895:SF32">
    <property type="entry name" value="SERINE_THREONINE-PROTEIN KINASE CHK1"/>
    <property type="match status" value="1"/>
</dbReference>
<evidence type="ECO:0000256" key="4">
    <source>
        <dbReference type="ARBA" id="ARBA00022741"/>
    </source>
</evidence>
<keyword evidence="2" id="KW-0723">Serine/threonine-protein kinase</keyword>
<dbReference type="GO" id="GO:0007095">
    <property type="term" value="P:mitotic G2 DNA damage checkpoint signaling"/>
    <property type="evidence" value="ECO:0007669"/>
    <property type="project" value="TreeGrafter"/>
</dbReference>
<dbReference type="Pfam" id="PF00069">
    <property type="entry name" value="Pkinase"/>
    <property type="match status" value="1"/>
</dbReference>
<dbReference type="Gene3D" id="1.10.510.10">
    <property type="entry name" value="Transferase(Phosphotransferase) domain 1"/>
    <property type="match status" value="1"/>
</dbReference>
<dbReference type="InterPro" id="IPR011009">
    <property type="entry name" value="Kinase-like_dom_sf"/>
</dbReference>
<dbReference type="PANTHER" id="PTHR43895">
    <property type="entry name" value="CALCIUM/CALMODULIN-DEPENDENT PROTEIN KINASE KINASE-RELATED"/>
    <property type="match status" value="1"/>
</dbReference>
<keyword evidence="11" id="KW-1185">Reference proteome</keyword>
<keyword evidence="5" id="KW-0418">Kinase</keyword>
<name>A0A9W6YTP9_AMBMO</name>
<evidence type="ECO:0000256" key="5">
    <source>
        <dbReference type="ARBA" id="ARBA00022777"/>
    </source>
</evidence>
<dbReference type="GO" id="GO:0005524">
    <property type="term" value="F:ATP binding"/>
    <property type="evidence" value="ECO:0007669"/>
    <property type="project" value="UniProtKB-KW"/>
</dbReference>
<dbReference type="GO" id="GO:0005634">
    <property type="term" value="C:nucleus"/>
    <property type="evidence" value="ECO:0007669"/>
    <property type="project" value="TreeGrafter"/>
</dbReference>
<evidence type="ECO:0000313" key="11">
    <source>
        <dbReference type="Proteomes" id="UP001165063"/>
    </source>
</evidence>
<comment type="catalytic activity">
    <reaction evidence="7">
        <text>L-threonyl-[protein] + ATP = O-phospho-L-threonyl-[protein] + ADP + H(+)</text>
        <dbReference type="Rhea" id="RHEA:46608"/>
        <dbReference type="Rhea" id="RHEA-COMP:11060"/>
        <dbReference type="Rhea" id="RHEA-COMP:11605"/>
        <dbReference type="ChEBI" id="CHEBI:15378"/>
        <dbReference type="ChEBI" id="CHEBI:30013"/>
        <dbReference type="ChEBI" id="CHEBI:30616"/>
        <dbReference type="ChEBI" id="CHEBI:61977"/>
        <dbReference type="ChEBI" id="CHEBI:456216"/>
        <dbReference type="EC" id="2.7.11.1"/>
    </reaction>
</comment>
<dbReference type="EC" id="2.7.11.1" evidence="1"/>
<comment type="caution">
    <text evidence="10">The sequence shown here is derived from an EMBL/GenBank/DDBJ whole genome shotgun (WGS) entry which is preliminary data.</text>
</comment>
<keyword evidence="3" id="KW-0808">Transferase</keyword>
<dbReference type="SUPFAM" id="SSF56112">
    <property type="entry name" value="Protein kinase-like (PK-like)"/>
    <property type="match status" value="1"/>
</dbReference>
<accession>A0A9W6YTP9</accession>
<dbReference type="GO" id="GO:0004674">
    <property type="term" value="F:protein serine/threonine kinase activity"/>
    <property type="evidence" value="ECO:0007669"/>
    <property type="project" value="UniProtKB-KW"/>
</dbReference>
<dbReference type="GO" id="GO:0035861">
    <property type="term" value="C:site of double-strand break"/>
    <property type="evidence" value="ECO:0007669"/>
    <property type="project" value="TreeGrafter"/>
</dbReference>
<dbReference type="EMBL" id="BSXU01001949">
    <property type="protein sequence ID" value="GMG32688.1"/>
    <property type="molecule type" value="Genomic_DNA"/>
</dbReference>
<dbReference type="Proteomes" id="UP001165063">
    <property type="component" value="Unassembled WGS sequence"/>
</dbReference>
<dbReference type="GO" id="GO:0005737">
    <property type="term" value="C:cytoplasm"/>
    <property type="evidence" value="ECO:0007669"/>
    <property type="project" value="TreeGrafter"/>
</dbReference>
<gene>
    <name evidence="10" type="ORF">Amon01_000417300</name>
</gene>